<protein>
    <submittedName>
        <fullName evidence="1">Sporulation protein</fullName>
    </submittedName>
</protein>
<dbReference type="EMBL" id="JBHMAF010000020">
    <property type="protein sequence ID" value="MFB9758053.1"/>
    <property type="molecule type" value="Genomic_DNA"/>
</dbReference>
<dbReference type="InterPro" id="IPR009776">
    <property type="entry name" value="Spore_0_M"/>
</dbReference>
<accession>A0ABV5WC67</accession>
<evidence type="ECO:0000313" key="1">
    <source>
        <dbReference type="EMBL" id="MFB9758053.1"/>
    </source>
</evidence>
<comment type="caution">
    <text evidence="1">The sequence shown here is derived from an EMBL/GenBank/DDBJ whole genome shotgun (WGS) entry which is preliminary data.</text>
</comment>
<keyword evidence="2" id="KW-1185">Reference proteome</keyword>
<dbReference type="Proteomes" id="UP001589609">
    <property type="component" value="Unassembled WGS sequence"/>
</dbReference>
<reference evidence="1 2" key="1">
    <citation type="submission" date="2024-09" db="EMBL/GenBank/DDBJ databases">
        <authorList>
            <person name="Sun Q."/>
            <person name="Mori K."/>
        </authorList>
    </citation>
    <scope>NUCLEOTIDE SEQUENCE [LARGE SCALE GENOMIC DNA]</scope>
    <source>
        <strain evidence="1 2">JCM 11201</strain>
    </source>
</reference>
<proteinExistence type="predicted"/>
<dbReference type="RefSeq" id="WP_379948293.1">
    <property type="nucleotide sequence ID" value="NZ_JBHMAF010000020.1"/>
</dbReference>
<gene>
    <name evidence="1" type="ORF">ACFFMS_05810</name>
</gene>
<dbReference type="PANTHER" id="PTHR40053">
    <property type="entry name" value="SPORULATION-CONTROL PROTEIN SPO0M"/>
    <property type="match status" value="1"/>
</dbReference>
<evidence type="ECO:0000313" key="2">
    <source>
        <dbReference type="Proteomes" id="UP001589609"/>
    </source>
</evidence>
<organism evidence="1 2">
    <name type="scientific">Ectobacillus funiculus</name>
    <dbReference type="NCBI Taxonomy" id="137993"/>
    <lineage>
        <taxon>Bacteria</taxon>
        <taxon>Bacillati</taxon>
        <taxon>Bacillota</taxon>
        <taxon>Bacilli</taxon>
        <taxon>Bacillales</taxon>
        <taxon>Bacillaceae</taxon>
        <taxon>Ectobacillus</taxon>
    </lineage>
</organism>
<dbReference type="PANTHER" id="PTHR40053:SF1">
    <property type="entry name" value="SPORULATION-CONTROL PROTEIN SPO0M"/>
    <property type="match status" value="1"/>
</dbReference>
<name>A0ABV5WC67_9BACI</name>
<dbReference type="Pfam" id="PF07070">
    <property type="entry name" value="Spo0M"/>
    <property type="match status" value="1"/>
</dbReference>
<sequence>MFQRFLASVGIGAAKVDTVLQRDEWAVGEEVKGLVHIAGGAVEQNVDSIYLTLSTTYTRESDDRKVSITQDLAKIRLTDPLVIKPGEKREVPFSFTLPIETPLTFGLKKVWIRTGLDIKHSMDPSDTDYIQVLPGTLMSDVMQAVQSLGFRLRQAECEELPHRLRGSVPFAQELEFLPVSGPFYRKLDELELLVFPRSLNELEFIMEIDRKAKGLAGLFSEALDLDETRVRFTVTPSDVATLAHRLEQMIKKYC</sequence>